<keyword evidence="3" id="KW-0813">Transport</keyword>
<evidence type="ECO:0000259" key="8">
    <source>
        <dbReference type="PROSITE" id="PS50893"/>
    </source>
</evidence>
<dbReference type="PANTHER" id="PTHR43297">
    <property type="entry name" value="OLIGOPEPTIDE TRANSPORT ATP-BINDING PROTEIN APPD"/>
    <property type="match status" value="1"/>
</dbReference>
<dbReference type="GO" id="GO:0016887">
    <property type="term" value="F:ATP hydrolysis activity"/>
    <property type="evidence" value="ECO:0007669"/>
    <property type="project" value="InterPro"/>
</dbReference>
<dbReference type="AlphaFoldDB" id="A0A841K9T9"/>
<sequence>MAAVLSAPSPSPLAETLPEDVVLRADDLHTHFIVGERAAKSVDGVTLTVRRGQTLAVVGESGSGKSVTSLSIMRLLAYPGRIVSGRILYRLRDGTVVDLASLPEKRMRAIRGKEIAMIFQEPMTSLNPLFTVGDQIMEMIRLHEPVSRQEARQRARRMLELVEIPAAEKRLDQYPHEMSGGMRQRVMIALALSCNPALLIADEPTTALDVTIQAQILDLMRRLQRDIGMSILFITHNLGVVAEIAHEVAVMYAGRVVEQAPVGALFARPRHPYTKGLLACIPNPERDRTADGKRLMLKPIPGNVPSVLALPPGCTYAPRCPLAEPRCEREAPGLVPAGPGHLSRCFRHELL</sequence>
<comment type="caution">
    <text evidence="9">The sequence shown here is derived from an EMBL/GenBank/DDBJ whole genome shotgun (WGS) entry which is preliminary data.</text>
</comment>
<evidence type="ECO:0000256" key="2">
    <source>
        <dbReference type="ARBA" id="ARBA00005417"/>
    </source>
</evidence>
<keyword evidence="6 9" id="KW-0067">ATP-binding</keyword>
<dbReference type="Gene3D" id="3.40.50.300">
    <property type="entry name" value="P-loop containing nucleotide triphosphate hydrolases"/>
    <property type="match status" value="1"/>
</dbReference>
<dbReference type="InterPro" id="IPR013563">
    <property type="entry name" value="Oligopep_ABC_C"/>
</dbReference>
<dbReference type="Pfam" id="PF00005">
    <property type="entry name" value="ABC_tran"/>
    <property type="match status" value="1"/>
</dbReference>
<protein>
    <submittedName>
        <fullName evidence="9">Peptide/nickel transport system ATP-binding protein</fullName>
    </submittedName>
</protein>
<comment type="subcellular location">
    <subcellularLocation>
        <location evidence="1">Cell inner membrane</location>
        <topology evidence="1">Peripheral membrane protein</topology>
    </subcellularLocation>
</comment>
<evidence type="ECO:0000256" key="7">
    <source>
        <dbReference type="ARBA" id="ARBA00023136"/>
    </source>
</evidence>
<dbReference type="SUPFAM" id="SSF52540">
    <property type="entry name" value="P-loop containing nucleoside triphosphate hydrolases"/>
    <property type="match status" value="1"/>
</dbReference>
<keyword evidence="5" id="KW-0547">Nucleotide-binding</keyword>
<dbReference type="PANTHER" id="PTHR43297:SF2">
    <property type="entry name" value="DIPEPTIDE TRANSPORT ATP-BINDING PROTEIN DPPD"/>
    <property type="match status" value="1"/>
</dbReference>
<evidence type="ECO:0000256" key="1">
    <source>
        <dbReference type="ARBA" id="ARBA00004417"/>
    </source>
</evidence>
<evidence type="ECO:0000256" key="3">
    <source>
        <dbReference type="ARBA" id="ARBA00022448"/>
    </source>
</evidence>
<dbReference type="GO" id="GO:0015833">
    <property type="term" value="P:peptide transport"/>
    <property type="evidence" value="ECO:0007669"/>
    <property type="project" value="InterPro"/>
</dbReference>
<dbReference type="InterPro" id="IPR003439">
    <property type="entry name" value="ABC_transporter-like_ATP-bd"/>
</dbReference>
<gene>
    <name evidence="9" type="ORF">HNQ73_002682</name>
</gene>
<keyword evidence="7" id="KW-0472">Membrane</keyword>
<keyword evidence="4" id="KW-1003">Cell membrane</keyword>
<dbReference type="SMART" id="SM00382">
    <property type="entry name" value="AAA"/>
    <property type="match status" value="1"/>
</dbReference>
<organism evidence="9 10">
    <name type="scientific">Chelatococcus composti</name>
    <dbReference type="NCBI Taxonomy" id="1743235"/>
    <lineage>
        <taxon>Bacteria</taxon>
        <taxon>Pseudomonadati</taxon>
        <taxon>Pseudomonadota</taxon>
        <taxon>Alphaproteobacteria</taxon>
        <taxon>Hyphomicrobiales</taxon>
        <taxon>Chelatococcaceae</taxon>
        <taxon>Chelatococcus</taxon>
    </lineage>
</organism>
<dbReference type="RefSeq" id="WP_183335376.1">
    <property type="nucleotide sequence ID" value="NZ_BMHX01000006.1"/>
</dbReference>
<evidence type="ECO:0000256" key="5">
    <source>
        <dbReference type="ARBA" id="ARBA00022741"/>
    </source>
</evidence>
<dbReference type="PROSITE" id="PS00211">
    <property type="entry name" value="ABC_TRANSPORTER_1"/>
    <property type="match status" value="1"/>
</dbReference>
<dbReference type="InterPro" id="IPR003593">
    <property type="entry name" value="AAA+_ATPase"/>
</dbReference>
<dbReference type="FunFam" id="3.40.50.300:FF:000016">
    <property type="entry name" value="Oligopeptide ABC transporter ATP-binding component"/>
    <property type="match status" value="1"/>
</dbReference>
<dbReference type="Pfam" id="PF08352">
    <property type="entry name" value="oligo_HPY"/>
    <property type="match status" value="1"/>
</dbReference>
<dbReference type="GO" id="GO:0005524">
    <property type="term" value="F:ATP binding"/>
    <property type="evidence" value="ECO:0007669"/>
    <property type="project" value="UniProtKB-KW"/>
</dbReference>
<dbReference type="Proteomes" id="UP000588017">
    <property type="component" value="Unassembled WGS sequence"/>
</dbReference>
<dbReference type="PROSITE" id="PS50893">
    <property type="entry name" value="ABC_TRANSPORTER_2"/>
    <property type="match status" value="1"/>
</dbReference>
<accession>A0A841K9T9</accession>
<name>A0A841K9T9_9HYPH</name>
<dbReference type="InterPro" id="IPR017871">
    <property type="entry name" value="ABC_transporter-like_CS"/>
</dbReference>
<evidence type="ECO:0000313" key="10">
    <source>
        <dbReference type="Proteomes" id="UP000588017"/>
    </source>
</evidence>
<dbReference type="InterPro" id="IPR050388">
    <property type="entry name" value="ABC_Ni/Peptide_Import"/>
</dbReference>
<dbReference type="EMBL" id="JACHEH010000006">
    <property type="protein sequence ID" value="MBB6169045.1"/>
    <property type="molecule type" value="Genomic_DNA"/>
</dbReference>
<dbReference type="InterPro" id="IPR027417">
    <property type="entry name" value="P-loop_NTPase"/>
</dbReference>
<reference evidence="9 10" key="1">
    <citation type="submission" date="2020-08" db="EMBL/GenBank/DDBJ databases">
        <title>Genomic Encyclopedia of Type Strains, Phase IV (KMG-IV): sequencing the most valuable type-strain genomes for metagenomic binning, comparative biology and taxonomic classification.</title>
        <authorList>
            <person name="Goeker M."/>
        </authorList>
    </citation>
    <scope>NUCLEOTIDE SEQUENCE [LARGE SCALE GENOMIC DNA]</scope>
    <source>
        <strain evidence="9 10">DSM 101465</strain>
    </source>
</reference>
<feature type="domain" description="ABC transporter" evidence="8">
    <location>
        <begin position="23"/>
        <end position="278"/>
    </location>
</feature>
<evidence type="ECO:0000256" key="6">
    <source>
        <dbReference type="ARBA" id="ARBA00022840"/>
    </source>
</evidence>
<evidence type="ECO:0000256" key="4">
    <source>
        <dbReference type="ARBA" id="ARBA00022475"/>
    </source>
</evidence>
<dbReference type="NCBIfam" id="TIGR01727">
    <property type="entry name" value="oligo_HPY"/>
    <property type="match status" value="1"/>
</dbReference>
<dbReference type="CDD" id="cd03257">
    <property type="entry name" value="ABC_NikE_OppD_transporters"/>
    <property type="match status" value="1"/>
</dbReference>
<dbReference type="GO" id="GO:0055085">
    <property type="term" value="P:transmembrane transport"/>
    <property type="evidence" value="ECO:0007669"/>
    <property type="project" value="UniProtKB-ARBA"/>
</dbReference>
<comment type="similarity">
    <text evidence="2">Belongs to the ABC transporter superfamily.</text>
</comment>
<evidence type="ECO:0000313" key="9">
    <source>
        <dbReference type="EMBL" id="MBB6169045.1"/>
    </source>
</evidence>
<keyword evidence="10" id="KW-1185">Reference proteome</keyword>
<dbReference type="GO" id="GO:0005886">
    <property type="term" value="C:plasma membrane"/>
    <property type="evidence" value="ECO:0007669"/>
    <property type="project" value="UniProtKB-SubCell"/>
</dbReference>
<proteinExistence type="inferred from homology"/>